<organism evidence="1 2">
    <name type="scientific">Colletotrichum lupini</name>
    <dbReference type="NCBI Taxonomy" id="145971"/>
    <lineage>
        <taxon>Eukaryota</taxon>
        <taxon>Fungi</taxon>
        <taxon>Dikarya</taxon>
        <taxon>Ascomycota</taxon>
        <taxon>Pezizomycotina</taxon>
        <taxon>Sordariomycetes</taxon>
        <taxon>Hypocreomycetidae</taxon>
        <taxon>Glomerellales</taxon>
        <taxon>Glomerellaceae</taxon>
        <taxon>Colletotrichum</taxon>
        <taxon>Colletotrichum acutatum species complex</taxon>
    </lineage>
</organism>
<evidence type="ECO:0000313" key="2">
    <source>
        <dbReference type="Proteomes" id="UP000830671"/>
    </source>
</evidence>
<dbReference type="Proteomes" id="UP000830671">
    <property type="component" value="Chromosome 4"/>
</dbReference>
<accession>A0A9Q8SS64</accession>
<keyword evidence="2" id="KW-1185">Reference proteome</keyword>
<dbReference type="AlphaFoldDB" id="A0A9Q8SS64"/>
<dbReference type="EMBL" id="CP019476">
    <property type="protein sequence ID" value="UQC82090.1"/>
    <property type="molecule type" value="Genomic_DNA"/>
</dbReference>
<gene>
    <name evidence="1" type="ORF">CLUP02_07576</name>
</gene>
<dbReference type="KEGG" id="clup:CLUP02_07576"/>
<dbReference type="GeneID" id="73341580"/>
<evidence type="ECO:0000313" key="1">
    <source>
        <dbReference type="EMBL" id="UQC82090.1"/>
    </source>
</evidence>
<sequence>MAEGQIIKVSSDWAPGERLSRHGNRLAGGLGDGSRRFYAR</sequence>
<reference evidence="1" key="1">
    <citation type="journal article" date="2021" name="Mol. Plant Microbe Interact.">
        <title>Complete Genome Sequence of the Plant-Pathogenic Fungus Colletotrichum lupini.</title>
        <authorList>
            <person name="Baroncelli R."/>
            <person name="Pensec F."/>
            <person name="Da Lio D."/>
            <person name="Boufleur T."/>
            <person name="Vicente I."/>
            <person name="Sarrocco S."/>
            <person name="Picot A."/>
            <person name="Baraldi E."/>
            <person name="Sukno S."/>
            <person name="Thon M."/>
            <person name="Le Floch G."/>
        </authorList>
    </citation>
    <scope>NUCLEOTIDE SEQUENCE</scope>
    <source>
        <strain evidence="1">IMI 504893</strain>
    </source>
</reference>
<protein>
    <submittedName>
        <fullName evidence="1">Uncharacterized protein</fullName>
    </submittedName>
</protein>
<proteinExistence type="predicted"/>
<name>A0A9Q8SS64_9PEZI</name>
<dbReference type="RefSeq" id="XP_049143713.1">
    <property type="nucleotide sequence ID" value="XM_049286570.1"/>
</dbReference>